<evidence type="ECO:0000313" key="2">
    <source>
        <dbReference type="EMBL" id="KAE8699816.1"/>
    </source>
</evidence>
<comment type="caution">
    <text evidence="2">The sequence shown here is derived from an EMBL/GenBank/DDBJ whole genome shotgun (WGS) entry which is preliminary data.</text>
</comment>
<dbReference type="InterPro" id="IPR050942">
    <property type="entry name" value="F-box_BR-signaling"/>
</dbReference>
<proteinExistence type="predicted"/>
<dbReference type="InterPro" id="IPR005174">
    <property type="entry name" value="KIB1-4_b-propeller"/>
</dbReference>
<sequence length="369" mass="42292">MAASKEEADWTNLPKNIQDLIAEKSVPSISRFVQFCLVCKTWLTTIMESHLLRRQILKRCHRQVPLLMIPIKDKSSERRVLYDIIDKKRMIWSCRCYNRRCCGSSYGWIATIDHTLAIKLINPFNDDIINLPSVDICAIEFTTEEDEYEFYVKKVILSDDPCVNPNDFMVLALFECLGSINIIRPGEKSWTYTTSDLETIVKDDVIFVKGKAYPVDWRLGVISVDVTNTNSSSFVEKMVVPPKHGELVLHQRTLWNHPMRRADDEARLVEANNIGEDALFLGDNCSISVVASRFHGWRSNCIYFTDDVILFAHPFLAYGPIDMGIFSLETDSFEGYYDHDPSHLDMPPPFFISSTLGENYNGKPPTIKL</sequence>
<dbReference type="AlphaFoldDB" id="A0A6A3A787"/>
<dbReference type="PANTHER" id="PTHR44259:SF93">
    <property type="entry name" value="PROTEIN, PUTATIVE (DUF295)-RELATED"/>
    <property type="match status" value="1"/>
</dbReference>
<reference evidence="2" key="1">
    <citation type="submission" date="2019-09" db="EMBL/GenBank/DDBJ databases">
        <title>Draft genome information of white flower Hibiscus syriacus.</title>
        <authorList>
            <person name="Kim Y.-M."/>
        </authorList>
    </citation>
    <scope>NUCLEOTIDE SEQUENCE [LARGE SCALE GENOMIC DNA]</scope>
    <source>
        <strain evidence="2">YM2019G1</strain>
    </source>
</reference>
<dbReference type="Pfam" id="PF03478">
    <property type="entry name" value="Beta-prop_KIB1-4"/>
    <property type="match status" value="1"/>
</dbReference>
<name>A0A6A3A787_HIBSY</name>
<dbReference type="Proteomes" id="UP000436088">
    <property type="component" value="Unassembled WGS sequence"/>
</dbReference>
<dbReference type="EMBL" id="VEPZ02001033">
    <property type="protein sequence ID" value="KAE8699816.1"/>
    <property type="molecule type" value="Genomic_DNA"/>
</dbReference>
<organism evidence="2 3">
    <name type="scientific">Hibiscus syriacus</name>
    <name type="common">Rose of Sharon</name>
    <dbReference type="NCBI Taxonomy" id="106335"/>
    <lineage>
        <taxon>Eukaryota</taxon>
        <taxon>Viridiplantae</taxon>
        <taxon>Streptophyta</taxon>
        <taxon>Embryophyta</taxon>
        <taxon>Tracheophyta</taxon>
        <taxon>Spermatophyta</taxon>
        <taxon>Magnoliopsida</taxon>
        <taxon>eudicotyledons</taxon>
        <taxon>Gunneridae</taxon>
        <taxon>Pentapetalae</taxon>
        <taxon>rosids</taxon>
        <taxon>malvids</taxon>
        <taxon>Malvales</taxon>
        <taxon>Malvaceae</taxon>
        <taxon>Malvoideae</taxon>
        <taxon>Hibiscus</taxon>
    </lineage>
</organism>
<keyword evidence="3" id="KW-1185">Reference proteome</keyword>
<accession>A0A6A3A787</accession>
<evidence type="ECO:0000259" key="1">
    <source>
        <dbReference type="Pfam" id="PF03478"/>
    </source>
</evidence>
<dbReference type="PANTHER" id="PTHR44259">
    <property type="entry name" value="OS07G0183000 PROTEIN-RELATED"/>
    <property type="match status" value="1"/>
</dbReference>
<gene>
    <name evidence="2" type="ORF">F3Y22_tig00110569pilonHSYRG00034</name>
</gene>
<protein>
    <recommendedName>
        <fullName evidence="1">KIB1-4 beta-propeller domain-containing protein</fullName>
    </recommendedName>
</protein>
<feature type="domain" description="KIB1-4 beta-propeller" evidence="1">
    <location>
        <begin position="95"/>
        <end position="326"/>
    </location>
</feature>
<evidence type="ECO:0000313" key="3">
    <source>
        <dbReference type="Proteomes" id="UP000436088"/>
    </source>
</evidence>